<dbReference type="AlphaFoldDB" id="A0AAW1P7M5"/>
<keyword evidence="2" id="KW-1185">Reference proteome</keyword>
<sequence length="343" mass="37543">MLSAGERLTEALRCLQFAKEQSSSEPGCCDIAQDPQCWPVQADSSCDQPSLQEQAASLGKSIFQVLLQWRLQSQEDDMWDACFAVIAQSLIAHAHQSEKPLGQILGGMPVLHCFLAQPEAAGLLMRSLLASPEGQGKSGWSFALDLYAAMFHDSTTGLLAGSSELLKPESNCPMVGRHKALKVMIRAANKRLDHLEASGSGDAAMMRMWPEEALRLVLYTATHDPALRMRRAAMHLLTTAVVPTGSQIEFELLAVLLLKCRDRDAATAKVAFDMLAQMPKATLHRAMHAGDWASVISHAFGRQPIAGALPRDPEQMQADRQMDEDEIDEKERCVKMPVEGAVL</sequence>
<organism evidence="1 2">
    <name type="scientific">Symbiochloris irregularis</name>
    <dbReference type="NCBI Taxonomy" id="706552"/>
    <lineage>
        <taxon>Eukaryota</taxon>
        <taxon>Viridiplantae</taxon>
        <taxon>Chlorophyta</taxon>
        <taxon>core chlorophytes</taxon>
        <taxon>Trebouxiophyceae</taxon>
        <taxon>Trebouxiales</taxon>
        <taxon>Trebouxiaceae</taxon>
        <taxon>Symbiochloris</taxon>
    </lineage>
</organism>
<name>A0AAW1P7M5_9CHLO</name>
<evidence type="ECO:0000313" key="1">
    <source>
        <dbReference type="EMBL" id="KAK9804529.1"/>
    </source>
</evidence>
<dbReference type="EMBL" id="JALJOQ010000050">
    <property type="protein sequence ID" value="KAK9804529.1"/>
    <property type="molecule type" value="Genomic_DNA"/>
</dbReference>
<gene>
    <name evidence="1" type="ORF">WJX73_005053</name>
</gene>
<reference evidence="1 2" key="1">
    <citation type="journal article" date="2024" name="Nat. Commun.">
        <title>Phylogenomics reveals the evolutionary origins of lichenization in chlorophyte algae.</title>
        <authorList>
            <person name="Puginier C."/>
            <person name="Libourel C."/>
            <person name="Otte J."/>
            <person name="Skaloud P."/>
            <person name="Haon M."/>
            <person name="Grisel S."/>
            <person name="Petersen M."/>
            <person name="Berrin J.G."/>
            <person name="Delaux P.M."/>
            <person name="Dal Grande F."/>
            <person name="Keller J."/>
        </authorList>
    </citation>
    <scope>NUCLEOTIDE SEQUENCE [LARGE SCALE GENOMIC DNA]</scope>
    <source>
        <strain evidence="1 2">SAG 2036</strain>
    </source>
</reference>
<dbReference type="Proteomes" id="UP001465755">
    <property type="component" value="Unassembled WGS sequence"/>
</dbReference>
<accession>A0AAW1P7M5</accession>
<comment type="caution">
    <text evidence="1">The sequence shown here is derived from an EMBL/GenBank/DDBJ whole genome shotgun (WGS) entry which is preliminary data.</text>
</comment>
<protein>
    <submittedName>
        <fullName evidence="1">Uncharacterized protein</fullName>
    </submittedName>
</protein>
<evidence type="ECO:0000313" key="2">
    <source>
        <dbReference type="Proteomes" id="UP001465755"/>
    </source>
</evidence>
<proteinExistence type="predicted"/>